<organism evidence="1 2">
    <name type="scientific">Rhodobacter capsulatus</name>
    <name type="common">Rhodopseudomonas capsulata</name>
    <dbReference type="NCBI Taxonomy" id="1061"/>
    <lineage>
        <taxon>Bacteria</taxon>
        <taxon>Pseudomonadati</taxon>
        <taxon>Pseudomonadota</taxon>
        <taxon>Alphaproteobacteria</taxon>
        <taxon>Rhodobacterales</taxon>
        <taxon>Rhodobacter group</taxon>
        <taxon>Rhodobacter</taxon>
    </lineage>
</organism>
<dbReference type="AlphaFoldDB" id="A0A1G7PZ85"/>
<accession>A0A1G7PZ85</accession>
<evidence type="ECO:0000313" key="1">
    <source>
        <dbReference type="EMBL" id="SDF91533.1"/>
    </source>
</evidence>
<proteinExistence type="predicted"/>
<protein>
    <submittedName>
        <fullName evidence="1">AraC family transcriptional regulator</fullName>
    </submittedName>
</protein>
<dbReference type="Proteomes" id="UP000183812">
    <property type="component" value="Unassembled WGS sequence"/>
</dbReference>
<dbReference type="EMBL" id="FNAY01000021">
    <property type="protein sequence ID" value="SDF91533.1"/>
    <property type="molecule type" value="Genomic_DNA"/>
</dbReference>
<evidence type="ECO:0000313" key="2">
    <source>
        <dbReference type="Proteomes" id="UP000183812"/>
    </source>
</evidence>
<sequence length="75" mass="7947">MGRTIRDRLETSASARATAALSLGAAGSVAIWENRDDRVRYGGHSGHVFSLYLEGGTGTRRTDGRFGHGRPGAVC</sequence>
<gene>
    <name evidence="1" type="ORF">SAMN04244550_03079</name>
</gene>
<name>A0A1G7PZ85_RHOCA</name>
<dbReference type="RefSeq" id="WP_074555738.1">
    <property type="nucleotide sequence ID" value="NZ_CP119563.1"/>
</dbReference>
<reference evidence="1 2" key="1">
    <citation type="submission" date="2016-10" db="EMBL/GenBank/DDBJ databases">
        <authorList>
            <person name="de Groot N.N."/>
        </authorList>
    </citation>
    <scope>NUCLEOTIDE SEQUENCE [LARGE SCALE GENOMIC DNA]</scope>
    <source>
        <strain evidence="2">DSM 938 / 37b4</strain>
    </source>
</reference>